<dbReference type="Proteomes" id="UP000060778">
    <property type="component" value="Chromosome"/>
</dbReference>
<dbReference type="GeneID" id="30680828"/>
<dbReference type="InterPro" id="IPR050153">
    <property type="entry name" value="Metal_Ion_Import_ABC"/>
</dbReference>
<reference evidence="5 6" key="1">
    <citation type="submission" date="2013-11" db="EMBL/GenBank/DDBJ databases">
        <title>Comparative genomics of Ignicoccus.</title>
        <authorList>
            <person name="Podar M."/>
        </authorList>
    </citation>
    <scope>NUCLEOTIDE SEQUENCE [LARGE SCALE GENOMIC DNA]</scope>
    <source>
        <strain evidence="5 6">DSM 13165</strain>
    </source>
</reference>
<proteinExistence type="predicted"/>
<evidence type="ECO:0000313" key="6">
    <source>
        <dbReference type="Proteomes" id="UP000060778"/>
    </source>
</evidence>
<dbReference type="GO" id="GO:0005524">
    <property type="term" value="F:ATP binding"/>
    <property type="evidence" value="ECO:0007669"/>
    <property type="project" value="UniProtKB-KW"/>
</dbReference>
<dbReference type="EMBL" id="CP006867">
    <property type="protein sequence ID" value="ALU12763.1"/>
    <property type="molecule type" value="Genomic_DNA"/>
</dbReference>
<keyword evidence="1" id="KW-0813">Transport</keyword>
<dbReference type="Gene3D" id="3.40.50.300">
    <property type="entry name" value="P-loop containing nucleotide triphosphate hydrolases"/>
    <property type="match status" value="1"/>
</dbReference>
<dbReference type="InterPro" id="IPR003439">
    <property type="entry name" value="ABC_transporter-like_ATP-bd"/>
</dbReference>
<dbReference type="RefSeq" id="WP_075050417.1">
    <property type="nucleotide sequence ID" value="NZ_CP006867.1"/>
</dbReference>
<dbReference type="KEGG" id="iis:EYM_07280"/>
<dbReference type="GO" id="GO:0016887">
    <property type="term" value="F:ATP hydrolysis activity"/>
    <property type="evidence" value="ECO:0007669"/>
    <property type="project" value="InterPro"/>
</dbReference>
<protein>
    <recommendedName>
        <fullName evidence="4">ABC transporter domain-containing protein</fullName>
    </recommendedName>
</protein>
<gene>
    <name evidence="5" type="ORF">EYM_07280</name>
</gene>
<keyword evidence="3" id="KW-0067">ATP-binding</keyword>
<evidence type="ECO:0000256" key="1">
    <source>
        <dbReference type="ARBA" id="ARBA00022448"/>
    </source>
</evidence>
<dbReference type="SUPFAM" id="SSF52540">
    <property type="entry name" value="P-loop containing nucleoside triphosphate hydrolases"/>
    <property type="match status" value="1"/>
</dbReference>
<keyword evidence="2" id="KW-0547">Nucleotide-binding</keyword>
<dbReference type="PROSITE" id="PS50893">
    <property type="entry name" value="ABC_TRANSPORTER_2"/>
    <property type="match status" value="1"/>
</dbReference>
<organism evidence="5 6">
    <name type="scientific">Ignicoccus islandicus DSM 13165</name>
    <dbReference type="NCBI Taxonomy" id="940295"/>
    <lineage>
        <taxon>Archaea</taxon>
        <taxon>Thermoproteota</taxon>
        <taxon>Thermoprotei</taxon>
        <taxon>Desulfurococcales</taxon>
        <taxon>Desulfurococcaceae</taxon>
        <taxon>Ignicoccus</taxon>
    </lineage>
</organism>
<evidence type="ECO:0000259" key="4">
    <source>
        <dbReference type="PROSITE" id="PS50893"/>
    </source>
</evidence>
<dbReference type="Pfam" id="PF00005">
    <property type="entry name" value="ABC_tran"/>
    <property type="match status" value="1"/>
</dbReference>
<keyword evidence="6" id="KW-1185">Reference proteome</keyword>
<dbReference type="PANTHER" id="PTHR42734:SF19">
    <property type="entry name" value="IRON COMPOUNDS ABC TRANSPORTER, ATP-BINDING PROTEIN"/>
    <property type="match status" value="1"/>
</dbReference>
<dbReference type="InterPro" id="IPR003593">
    <property type="entry name" value="AAA+_ATPase"/>
</dbReference>
<dbReference type="OrthoDB" id="18368at2157"/>
<dbReference type="PANTHER" id="PTHR42734">
    <property type="entry name" value="METAL TRANSPORT SYSTEM ATP-BINDING PROTEIN TM_0124-RELATED"/>
    <property type="match status" value="1"/>
</dbReference>
<dbReference type="InterPro" id="IPR027417">
    <property type="entry name" value="P-loop_NTPase"/>
</dbReference>
<name>A0A0U3E4B8_9CREN</name>
<evidence type="ECO:0000256" key="3">
    <source>
        <dbReference type="ARBA" id="ARBA00022840"/>
    </source>
</evidence>
<feature type="domain" description="ABC transporter" evidence="4">
    <location>
        <begin position="1"/>
        <end position="206"/>
    </location>
</feature>
<accession>A0A0U3E4B8</accession>
<dbReference type="SMART" id="SM00382">
    <property type="entry name" value="AAA"/>
    <property type="match status" value="1"/>
</dbReference>
<evidence type="ECO:0000313" key="5">
    <source>
        <dbReference type="EMBL" id="ALU12763.1"/>
    </source>
</evidence>
<dbReference type="AlphaFoldDB" id="A0A0U3E4B8"/>
<evidence type="ECO:0000256" key="2">
    <source>
        <dbReference type="ARBA" id="ARBA00022741"/>
    </source>
</evidence>
<sequence length="218" mass="24391">MEIKVEGIRYGNKVILRPQVLKIESGMNCLIGPSGSGKTTLLKSILRNIRTDVSYLPQELAVPPYVTPKKMALYIAMRNRCSSRTTYLARFEAYVSILNLKSLLEKPFGTLSAGEKERVMIAVTLARGCHLYLADEPEKFLDPKNLDLVMALIKREADTSIVAVHNPLAFSFCDKFYGIFNGVIRETTPLETLGIAFKEVRGCKVICPPNFETKKNQS</sequence>
<dbReference type="STRING" id="940295.EYM_07280"/>